<dbReference type="VEuPathDB" id="AmoebaDB:KM1_035090"/>
<dbReference type="SMART" id="SM00261">
    <property type="entry name" value="FU"/>
    <property type="match status" value="5"/>
</dbReference>
<keyword evidence="5" id="KW-0732">Signal</keyword>
<dbReference type="PROSITE" id="PS50011">
    <property type="entry name" value="PROTEIN_KINASE_DOM"/>
    <property type="match status" value="1"/>
</dbReference>
<evidence type="ECO:0000256" key="4">
    <source>
        <dbReference type="SAM" id="Phobius"/>
    </source>
</evidence>
<dbReference type="EMBL" id="BDEQ01000001">
    <property type="protein sequence ID" value="GAT97585.1"/>
    <property type="molecule type" value="Genomic_DNA"/>
</dbReference>
<dbReference type="PANTHER" id="PTHR45756:SF1">
    <property type="entry name" value="PROTEIN KINASE DOMAIN CONTAINING PROTEIN"/>
    <property type="match status" value="1"/>
</dbReference>
<dbReference type="Gene3D" id="1.10.510.10">
    <property type="entry name" value="Transferase(Phosphotransferase) domain 1"/>
    <property type="match status" value="1"/>
</dbReference>
<gene>
    <name evidence="7" type="ORF">CL6EHI_120930</name>
</gene>
<dbReference type="Pfam" id="PF00069">
    <property type="entry name" value="Pkinase"/>
    <property type="match status" value="1"/>
</dbReference>
<keyword evidence="7" id="KW-0808">Transferase</keyword>
<dbReference type="InterPro" id="IPR006212">
    <property type="entry name" value="Furin_repeat"/>
</dbReference>
<dbReference type="InterPro" id="IPR008271">
    <property type="entry name" value="Ser/Thr_kinase_AS"/>
</dbReference>
<dbReference type="InterPro" id="IPR011009">
    <property type="entry name" value="Kinase-like_dom_sf"/>
</dbReference>
<comment type="caution">
    <text evidence="7">The sequence shown here is derived from an EMBL/GenBank/DDBJ whole genome shotgun (WGS) entry which is preliminary data.</text>
</comment>
<proteinExistence type="predicted"/>
<dbReference type="GO" id="GO:0005524">
    <property type="term" value="F:ATP binding"/>
    <property type="evidence" value="ECO:0007669"/>
    <property type="project" value="UniProtKB-UniRule"/>
</dbReference>
<protein>
    <submittedName>
        <fullName evidence="7">Protein kinase domain containing protein</fullName>
    </submittedName>
</protein>
<dbReference type="PROSITE" id="PS00108">
    <property type="entry name" value="PROTEIN_KINASE_ST"/>
    <property type="match status" value="1"/>
</dbReference>
<reference evidence="7 8" key="1">
    <citation type="submission" date="2016-05" db="EMBL/GenBank/DDBJ databases">
        <title>First whole genome sequencing of Entamoeba histolytica HM1:IMSS-clone-6.</title>
        <authorList>
            <person name="Mukherjee Avik.K."/>
            <person name="Izumyama S."/>
            <person name="Nakada-Tsukui K."/>
            <person name="Nozaki T."/>
        </authorList>
    </citation>
    <scope>NUCLEOTIDE SEQUENCE [LARGE SCALE GENOMIC DNA]</scope>
    <source>
        <strain evidence="7 8">HM1:IMSS clone 6</strain>
    </source>
</reference>
<dbReference type="InterPro" id="IPR053215">
    <property type="entry name" value="TKL_Ser/Thr_kinase"/>
</dbReference>
<dbReference type="VEuPathDB" id="AmoebaDB:EHI8A_042620"/>
<dbReference type="InterPro" id="IPR000742">
    <property type="entry name" value="EGF"/>
</dbReference>
<keyword evidence="4" id="KW-0812">Transmembrane</keyword>
<keyword evidence="4" id="KW-1133">Transmembrane helix</keyword>
<dbReference type="VEuPathDB" id="AmoebaDB:EHI_120930"/>
<dbReference type="GO" id="GO:0004672">
    <property type="term" value="F:protein kinase activity"/>
    <property type="evidence" value="ECO:0007669"/>
    <property type="project" value="InterPro"/>
</dbReference>
<evidence type="ECO:0000313" key="8">
    <source>
        <dbReference type="Proteomes" id="UP000078387"/>
    </source>
</evidence>
<name>A0A5K1VMX0_ENTHI</name>
<feature type="binding site" evidence="3">
    <location>
        <position position="1124"/>
    </location>
    <ligand>
        <name>ATP</name>
        <dbReference type="ChEBI" id="CHEBI:30616"/>
    </ligand>
</feature>
<dbReference type="SUPFAM" id="SSF57184">
    <property type="entry name" value="Growth factor receptor domain"/>
    <property type="match status" value="3"/>
</dbReference>
<dbReference type="InterPro" id="IPR009030">
    <property type="entry name" value="Growth_fac_rcpt_cys_sf"/>
</dbReference>
<feature type="chain" id="PRO_5023836108" evidence="5">
    <location>
        <begin position="16"/>
        <end position="1364"/>
    </location>
</feature>
<sequence>MLLIDILLIVNYVIGKEYDCITTNSDCIVEFNSQTRKTQFQCKEFDKIKNYSYLFKHDYTFSTNVISCKSMTFEGSLSIINTGNYWINVSTVEFLENSQIEFHANLESNTEFIFGANSKVMWYGSLSFQQLVKFKTTPSLNQPQLIIWNSNWIHLYKTTTTPTYKGFEIINPGGNKQCFDVMSFNNNNALDFDKKSDNHYLPKDFDKGLSMRFGKAYLLSNKKLMRFCPNGIKLNKTVICTLNDMTYSPSSYSGRGDYIFNYPHCPCDDNRTECILNIQSSLESVNFNIVNISNTILHIDHEITLFNFEYAKQISVDDNVLLKIGSLTLINEYKQMIKFNNFEITNIRKPSIRSQFKYNSETNTLEIDGSNHIKHLSNPSNTPFNLIINGNLTCNSFVSDCIYYFTASSTPTTLTIKGKGNNNIMTIDENIILIDPFPNCIILTGKSNEEFKCIKCKNGYSLNSNNKCQKNSRCIKLNNQNHCIECAYGYYLNSIQVCTKNPSGCKIGNETHCYQCGEGYVNENGECQEMNNCKKSERNYCLKCSNGYKIENNTCVKDKEKECYYEGNECVSCSNEYTLNNGKCGSKENKNGKNEEIYCENGKYIKDNTCIECTESAICNSDGIKLKCKNNQQLDNNTCINKTCEEGKIKDQNGKCNSNISNCSNELYVNGKCVECLTTYSPDSKGECINTTIENCEEQNTYGCKRCSDGYYLTTNMKCSKCDDNCTTCYGSSTYCMSCSSDKYLSSNRTCQSNNELNGTCLQLLADGSGCGICKKGYYRNGKGCSECEEKCATCNQKDKCITCADGYFMSWIGECKLTTEIKGCKGEIDKEYGCRECSEGYYLINKECSKCKENCTRCSIKNECNSCRDEYILKNKECIYYLDINKCKEVKNNKCWKCSFWYGTNEEGNECNKEVVWWMIMIIVIIIVIIIIITIVMIIMMVNYIMKRKEKKEREKTTTIFKITQSNIRFISLGDGILTNKKEIELQEGEEIKVNEEIRELICIGNDKKEKMKIQISSKEENEKYSIRTNPNVITIEGGYACEFELFITIKCTTKIKDKIMIISKTLNKAQEETIKSISIEGETEISTRLDPDEIKEEKKIGEGSFGIVYVGEFRGNKVAIKKMKQVEESEDKKKEFEKEVAMLDKFRDEYIIHFYGAVFIPNKICMVTEYAKYGSIQDIMNKRNITEISKKIRIKFMIDGAKGISYLHSNGILHRDIKPDNFLVVSLDDNIEVNCKLTDFGSARNINMMMTNMTFTKGIGTPKYMAPEVLNREHYKMQSDIYSFSITMLQIITWQDPFPKTLYPHPWLIADTITTGKRPNIIQEVEEDIKEIIEKSWQQEPKERITIDEIVRMLEKIQNSKN</sequence>
<keyword evidence="1 3" id="KW-0547">Nucleotide-binding</keyword>
<keyword evidence="4" id="KW-0472">Membrane</keyword>
<evidence type="ECO:0000313" key="7">
    <source>
        <dbReference type="EMBL" id="GAT97585.1"/>
    </source>
</evidence>
<dbReference type="PANTHER" id="PTHR45756">
    <property type="entry name" value="PALMITOYLTRANSFERASE"/>
    <property type="match status" value="1"/>
</dbReference>
<dbReference type="VEuPathDB" id="AmoebaDB:KM1_284640"/>
<dbReference type="InterPro" id="IPR017441">
    <property type="entry name" value="Protein_kinase_ATP_BS"/>
</dbReference>
<dbReference type="Gene3D" id="2.10.220.10">
    <property type="entry name" value="Hormone Receptor, Insulin-like Growth Factor Receptor 1, Chain A, domain 2"/>
    <property type="match status" value="2"/>
</dbReference>
<dbReference type="VEuPathDB" id="AmoebaDB:EHI7A_044050"/>
<evidence type="ECO:0000256" key="3">
    <source>
        <dbReference type="PROSITE-ProRule" id="PRU10141"/>
    </source>
</evidence>
<dbReference type="PROSITE" id="PS00107">
    <property type="entry name" value="PROTEIN_KINASE_ATP"/>
    <property type="match status" value="1"/>
</dbReference>
<organism evidence="7 8">
    <name type="scientific">Entamoeba histolytica</name>
    <dbReference type="NCBI Taxonomy" id="5759"/>
    <lineage>
        <taxon>Eukaryota</taxon>
        <taxon>Amoebozoa</taxon>
        <taxon>Evosea</taxon>
        <taxon>Archamoebae</taxon>
        <taxon>Mastigamoebida</taxon>
        <taxon>Entamoebidae</taxon>
        <taxon>Entamoeba</taxon>
    </lineage>
</organism>
<keyword evidence="7" id="KW-0418">Kinase</keyword>
<feature type="transmembrane region" description="Helical" evidence="4">
    <location>
        <begin position="916"/>
        <end position="947"/>
    </location>
</feature>
<dbReference type="InterPro" id="IPR000719">
    <property type="entry name" value="Prot_kinase_dom"/>
</dbReference>
<dbReference type="SMART" id="SM00220">
    <property type="entry name" value="S_TKc"/>
    <property type="match status" value="1"/>
</dbReference>
<dbReference type="Gene3D" id="3.30.200.20">
    <property type="entry name" value="Phosphorylase Kinase, domain 1"/>
    <property type="match status" value="1"/>
</dbReference>
<dbReference type="Proteomes" id="UP000078387">
    <property type="component" value="Unassembled WGS sequence"/>
</dbReference>
<evidence type="ECO:0000256" key="5">
    <source>
        <dbReference type="SAM" id="SignalP"/>
    </source>
</evidence>
<evidence type="ECO:0000259" key="6">
    <source>
        <dbReference type="PROSITE" id="PS50011"/>
    </source>
</evidence>
<dbReference type="SMART" id="SM00181">
    <property type="entry name" value="EGF"/>
    <property type="match status" value="5"/>
</dbReference>
<evidence type="ECO:0000256" key="2">
    <source>
        <dbReference type="ARBA" id="ARBA00022840"/>
    </source>
</evidence>
<evidence type="ECO:0000256" key="1">
    <source>
        <dbReference type="ARBA" id="ARBA00022741"/>
    </source>
</evidence>
<feature type="signal peptide" evidence="5">
    <location>
        <begin position="1"/>
        <end position="15"/>
    </location>
</feature>
<keyword evidence="2 3" id="KW-0067">ATP-binding</keyword>
<feature type="domain" description="Protein kinase" evidence="6">
    <location>
        <begin position="1096"/>
        <end position="1359"/>
    </location>
</feature>
<accession>A0A5K1VMX0</accession>
<dbReference type="SUPFAM" id="SSF56112">
    <property type="entry name" value="Protein kinase-like (PK-like)"/>
    <property type="match status" value="1"/>
</dbReference>
<dbReference type="OMA" id="CENECKH"/>
<dbReference type="VEuPathDB" id="AmoebaDB:EHI5A_030520"/>